<dbReference type="PANTHER" id="PTHR35276">
    <property type="entry name" value="S-ADENOSYL-L-METHIONINE-DEPENDENT METHYLTRANSFERASES SUPERFAMILY PROTEIN"/>
    <property type="match status" value="1"/>
</dbReference>
<dbReference type="SUPFAM" id="SSF53335">
    <property type="entry name" value="S-adenosyl-L-methionine-dependent methyltransferases"/>
    <property type="match status" value="1"/>
</dbReference>
<keyword evidence="1" id="KW-0489">Methyltransferase</keyword>
<dbReference type="Proteomes" id="UP000309676">
    <property type="component" value="Unassembled WGS sequence"/>
</dbReference>
<dbReference type="InterPro" id="IPR010719">
    <property type="entry name" value="MnmM_MeTrfase"/>
</dbReference>
<dbReference type="GO" id="GO:0032259">
    <property type="term" value="P:methylation"/>
    <property type="evidence" value="ECO:0007669"/>
    <property type="project" value="UniProtKB-KW"/>
</dbReference>
<evidence type="ECO:0000313" key="2">
    <source>
        <dbReference type="Proteomes" id="UP000309676"/>
    </source>
</evidence>
<accession>A0A5R9GDE7</accession>
<dbReference type="GO" id="GO:0008168">
    <property type="term" value="F:methyltransferase activity"/>
    <property type="evidence" value="ECO:0007669"/>
    <property type="project" value="UniProtKB-KW"/>
</dbReference>
<organism evidence="1 2">
    <name type="scientific">Paenibacillus antri</name>
    <dbReference type="NCBI Taxonomy" id="2582848"/>
    <lineage>
        <taxon>Bacteria</taxon>
        <taxon>Bacillati</taxon>
        <taxon>Bacillota</taxon>
        <taxon>Bacilli</taxon>
        <taxon>Bacillales</taxon>
        <taxon>Paenibacillaceae</taxon>
        <taxon>Paenibacillus</taxon>
    </lineage>
</organism>
<name>A0A5R9GDE7_9BACL</name>
<keyword evidence="2" id="KW-1185">Reference proteome</keyword>
<sequence>MGFLSILSFAHALARERVRPGDVAVDATMGNGRDTLFLAGLVGEGGRVYAFDVQEAALANTRERLAAAGVPASRCSLLLRDHAELAEALPAEEHGRVAAVLFNLGYLPGGDRSVVTTPASTLQALDAGLAALRPGGVLCAVVYPGHPGGAEEAAAVEAWAAALEQARYQAMTYRFLNQRSAPPYVVAAEKRN</sequence>
<dbReference type="CDD" id="cd02440">
    <property type="entry name" value="AdoMet_MTases"/>
    <property type="match status" value="1"/>
</dbReference>
<dbReference type="EMBL" id="VCIW01000009">
    <property type="protein sequence ID" value="TLS51388.1"/>
    <property type="molecule type" value="Genomic_DNA"/>
</dbReference>
<dbReference type="RefSeq" id="WP_138195000.1">
    <property type="nucleotide sequence ID" value="NZ_VCIW01000009.1"/>
</dbReference>
<reference evidence="1 2" key="1">
    <citation type="submission" date="2019-05" db="EMBL/GenBank/DDBJ databases">
        <authorList>
            <person name="Narsing Rao M.P."/>
            <person name="Li W.J."/>
        </authorList>
    </citation>
    <scope>NUCLEOTIDE SEQUENCE [LARGE SCALE GENOMIC DNA]</scope>
    <source>
        <strain evidence="1 2">SYSU_K30003</strain>
    </source>
</reference>
<dbReference type="Gene3D" id="3.40.50.150">
    <property type="entry name" value="Vaccinia Virus protein VP39"/>
    <property type="match status" value="1"/>
</dbReference>
<dbReference type="PANTHER" id="PTHR35276:SF1">
    <property type="entry name" value="TRNA (MNM(5)S(2)U34)-METHYLTRANSFERASE, CHLOROPLASTIC"/>
    <property type="match status" value="1"/>
</dbReference>
<dbReference type="InterPro" id="IPR029063">
    <property type="entry name" value="SAM-dependent_MTases_sf"/>
</dbReference>
<comment type="caution">
    <text evidence="1">The sequence shown here is derived from an EMBL/GenBank/DDBJ whole genome shotgun (WGS) entry which is preliminary data.</text>
</comment>
<keyword evidence="1" id="KW-0808">Transferase</keyword>
<dbReference type="AlphaFoldDB" id="A0A5R9GDE7"/>
<gene>
    <name evidence="1" type="ORF">FE782_14845</name>
</gene>
<dbReference type="Pfam" id="PF06962">
    <property type="entry name" value="rRNA_methylase"/>
    <property type="match status" value="1"/>
</dbReference>
<evidence type="ECO:0000313" key="1">
    <source>
        <dbReference type="EMBL" id="TLS51388.1"/>
    </source>
</evidence>
<dbReference type="OrthoDB" id="9792989at2"/>
<protein>
    <submittedName>
        <fullName evidence="1">Methyltransferase domain-containing protein</fullName>
    </submittedName>
</protein>
<proteinExistence type="predicted"/>